<dbReference type="Pfam" id="PF01966">
    <property type="entry name" value="HD"/>
    <property type="match status" value="1"/>
</dbReference>
<organism evidence="2 3">
    <name type="scientific">Marinomonas phaeophyticola</name>
    <dbReference type="NCBI Taxonomy" id="3004091"/>
    <lineage>
        <taxon>Bacteria</taxon>
        <taxon>Pseudomonadati</taxon>
        <taxon>Pseudomonadota</taxon>
        <taxon>Gammaproteobacteria</taxon>
        <taxon>Oceanospirillales</taxon>
        <taxon>Oceanospirillaceae</taxon>
        <taxon>Marinomonas</taxon>
    </lineage>
</organism>
<dbReference type="SMART" id="SM00471">
    <property type="entry name" value="HDc"/>
    <property type="match status" value="1"/>
</dbReference>
<sequence>MTLDELVVFEKQFLSFITEQRHADSAHDVSHITRVVKVAKAMAQEERAELAIVVPAAWLHDCVSFPKSHPDRKKASTLAGDKAITFLESIGYPQVCFDAIHHAISAHSFSANIAPTTLEAKIVQDADRLDALGAVGVARCMLVSGSVHRSLYSIDDPFCDSRPVDDKQFSIDHFYSKLFNIAETLHTDSARIEGRKREAFMRDFLAQLKQEI</sequence>
<evidence type="ECO:0000313" key="3">
    <source>
        <dbReference type="Proteomes" id="UP001149719"/>
    </source>
</evidence>
<reference evidence="2" key="1">
    <citation type="submission" date="2022-12" db="EMBL/GenBank/DDBJ databases">
        <title>Marinomonas 15G1-11 sp. nov, isolated from marine algae.</title>
        <authorList>
            <person name="Butt M."/>
            <person name="Choi D.G."/>
            <person name="Kim J.M."/>
            <person name="Lee J.K."/>
            <person name="Baek J.H."/>
            <person name="Jeon C.O."/>
        </authorList>
    </citation>
    <scope>NUCLEOTIDE SEQUENCE</scope>
    <source>
        <strain evidence="2">15G1-11</strain>
    </source>
</reference>
<dbReference type="RefSeq" id="WP_269125133.1">
    <property type="nucleotide sequence ID" value="NZ_JAPUBN010000015.1"/>
</dbReference>
<dbReference type="CDD" id="cd00077">
    <property type="entry name" value="HDc"/>
    <property type="match status" value="1"/>
</dbReference>
<dbReference type="PANTHER" id="PTHR33594">
    <property type="entry name" value="SUPERFAMILY HYDROLASE, PUTATIVE (AFU_ORTHOLOGUE AFUA_1G03035)-RELATED"/>
    <property type="match status" value="1"/>
</dbReference>
<proteinExistence type="predicted"/>
<evidence type="ECO:0000313" key="2">
    <source>
        <dbReference type="EMBL" id="MCZ2721933.1"/>
    </source>
</evidence>
<dbReference type="Gene3D" id="1.10.3210.50">
    <property type="match status" value="1"/>
</dbReference>
<dbReference type="PANTHER" id="PTHR33594:SF1">
    <property type="entry name" value="HD_PDEASE DOMAIN-CONTAINING PROTEIN"/>
    <property type="match status" value="1"/>
</dbReference>
<comment type="caution">
    <text evidence="2">The sequence shown here is derived from an EMBL/GenBank/DDBJ whole genome shotgun (WGS) entry which is preliminary data.</text>
</comment>
<dbReference type="InterPro" id="IPR006674">
    <property type="entry name" value="HD_domain"/>
</dbReference>
<name>A0ABT4JUE7_9GAMM</name>
<evidence type="ECO:0000259" key="1">
    <source>
        <dbReference type="PROSITE" id="PS51831"/>
    </source>
</evidence>
<dbReference type="PROSITE" id="PS51831">
    <property type="entry name" value="HD"/>
    <property type="match status" value="1"/>
</dbReference>
<keyword evidence="3" id="KW-1185">Reference proteome</keyword>
<dbReference type="Proteomes" id="UP001149719">
    <property type="component" value="Unassembled WGS sequence"/>
</dbReference>
<dbReference type="SUPFAM" id="SSF109604">
    <property type="entry name" value="HD-domain/PDEase-like"/>
    <property type="match status" value="1"/>
</dbReference>
<dbReference type="InterPro" id="IPR003607">
    <property type="entry name" value="HD/PDEase_dom"/>
</dbReference>
<accession>A0ABT4JUE7</accession>
<protein>
    <submittedName>
        <fullName evidence="2">HD domain-containing protein</fullName>
    </submittedName>
</protein>
<feature type="domain" description="HD" evidence="1">
    <location>
        <begin position="28"/>
        <end position="132"/>
    </location>
</feature>
<gene>
    <name evidence="2" type="ORF">O1D97_09785</name>
</gene>
<dbReference type="EMBL" id="JAPUBN010000015">
    <property type="protein sequence ID" value="MCZ2721933.1"/>
    <property type="molecule type" value="Genomic_DNA"/>
</dbReference>